<evidence type="ECO:0000313" key="1">
    <source>
        <dbReference type="EMBL" id="KAJ8004697.1"/>
    </source>
</evidence>
<organism evidence="1 2">
    <name type="scientific">Dallia pectoralis</name>
    <name type="common">Alaska blackfish</name>
    <dbReference type="NCBI Taxonomy" id="75939"/>
    <lineage>
        <taxon>Eukaryota</taxon>
        <taxon>Metazoa</taxon>
        <taxon>Chordata</taxon>
        <taxon>Craniata</taxon>
        <taxon>Vertebrata</taxon>
        <taxon>Euteleostomi</taxon>
        <taxon>Actinopterygii</taxon>
        <taxon>Neopterygii</taxon>
        <taxon>Teleostei</taxon>
        <taxon>Protacanthopterygii</taxon>
        <taxon>Esociformes</taxon>
        <taxon>Umbridae</taxon>
        <taxon>Dallia</taxon>
    </lineage>
</organism>
<evidence type="ECO:0000313" key="2">
    <source>
        <dbReference type="Proteomes" id="UP001157502"/>
    </source>
</evidence>
<gene>
    <name evidence="1" type="ORF">DPEC_G00139000</name>
</gene>
<dbReference type="EMBL" id="CM055738">
    <property type="protein sequence ID" value="KAJ8004697.1"/>
    <property type="molecule type" value="Genomic_DNA"/>
</dbReference>
<comment type="caution">
    <text evidence="1">The sequence shown here is derived from an EMBL/GenBank/DDBJ whole genome shotgun (WGS) entry which is preliminary data.</text>
</comment>
<protein>
    <submittedName>
        <fullName evidence="1">Uncharacterized protein</fullName>
    </submittedName>
</protein>
<reference evidence="1" key="1">
    <citation type="submission" date="2021-05" db="EMBL/GenBank/DDBJ databases">
        <authorList>
            <person name="Pan Q."/>
            <person name="Jouanno E."/>
            <person name="Zahm M."/>
            <person name="Klopp C."/>
            <person name="Cabau C."/>
            <person name="Louis A."/>
            <person name="Berthelot C."/>
            <person name="Parey E."/>
            <person name="Roest Crollius H."/>
            <person name="Montfort J."/>
            <person name="Robinson-Rechavi M."/>
            <person name="Bouchez O."/>
            <person name="Lampietro C."/>
            <person name="Lopez Roques C."/>
            <person name="Donnadieu C."/>
            <person name="Postlethwait J."/>
            <person name="Bobe J."/>
            <person name="Dillon D."/>
            <person name="Chandos A."/>
            <person name="von Hippel F."/>
            <person name="Guiguen Y."/>
        </authorList>
    </citation>
    <scope>NUCLEOTIDE SEQUENCE</scope>
    <source>
        <strain evidence="1">YG-Jan2019</strain>
    </source>
</reference>
<proteinExistence type="predicted"/>
<sequence length="165" mass="18346">MQREDKPSLLLTFHTETKQESLDSDCNSGAQCGLVDSEMASVELEDCSPTLGLNVNIKDDVKHNIGESISKDDVVDVDTLFISAEQPQEDHKEKKSYCCSRCGRSFLSRSLLKIHMNIHTGVKPYPRSDCGKSFSQVGSLKAHQHIHTGEKPYTCYDCGKDFSTS</sequence>
<accession>A0ACC2GM45</accession>
<name>A0ACC2GM45_DALPE</name>
<dbReference type="Proteomes" id="UP001157502">
    <property type="component" value="Chromosome 11"/>
</dbReference>
<feature type="non-terminal residue" evidence="1">
    <location>
        <position position="165"/>
    </location>
</feature>
<keyword evidence="2" id="KW-1185">Reference proteome</keyword>